<dbReference type="InterPro" id="IPR003593">
    <property type="entry name" value="AAA+_ATPase"/>
</dbReference>
<dbReference type="Proteomes" id="UP000006078">
    <property type="component" value="Unassembled WGS sequence"/>
</dbReference>
<organism evidence="4 7">
    <name type="scientific">Corynebacterium otitidis ATCC 51513</name>
    <dbReference type="NCBI Taxonomy" id="883169"/>
    <lineage>
        <taxon>Bacteria</taxon>
        <taxon>Bacillati</taxon>
        <taxon>Actinomycetota</taxon>
        <taxon>Actinomycetes</taxon>
        <taxon>Mycobacteriales</taxon>
        <taxon>Corynebacteriaceae</taxon>
        <taxon>Corynebacterium</taxon>
    </lineage>
</organism>
<dbReference type="AlphaFoldDB" id="I7IXH9"/>
<evidence type="ECO:0000313" key="6">
    <source>
        <dbReference type="Proteomes" id="UP000006078"/>
    </source>
</evidence>
<dbReference type="InterPro" id="IPR015854">
    <property type="entry name" value="ABC_transpr_LolD-like"/>
</dbReference>
<dbReference type="GO" id="GO:0005524">
    <property type="term" value="F:ATP binding"/>
    <property type="evidence" value="ECO:0007669"/>
    <property type="project" value="UniProtKB-KW"/>
</dbReference>
<dbReference type="GO" id="GO:0022857">
    <property type="term" value="F:transmembrane transporter activity"/>
    <property type="evidence" value="ECO:0007669"/>
    <property type="project" value="TreeGrafter"/>
</dbReference>
<reference evidence="4 7" key="1">
    <citation type="journal article" date="2012" name="J. Bacteriol.">
        <title>Draft Genome Sequence of Turicella otitidis ATCC 51513, Isolated from Middle Ear Fluid from a Child with Otitis Media.</title>
        <authorList>
            <person name="Brinkrolf K."/>
            <person name="Schneider J."/>
            <person name="Knecht M."/>
            <person name="Ruckert C."/>
            <person name="Tauch A."/>
        </authorList>
    </citation>
    <scope>NUCLEOTIDE SEQUENCE [LARGE SCALE GENOMIC DNA]</scope>
    <source>
        <strain evidence="4 7">ATCC 51513</strain>
    </source>
</reference>
<dbReference type="PANTHER" id="PTHR24220">
    <property type="entry name" value="IMPORT ATP-BINDING PROTEIN"/>
    <property type="match status" value="1"/>
</dbReference>
<dbReference type="EMBL" id="CAJZ01000156">
    <property type="protein sequence ID" value="CCI83833.1"/>
    <property type="molecule type" value="Genomic_DNA"/>
</dbReference>
<gene>
    <name evidence="4" type="ORF">BN46_1107</name>
    <name evidence="5" type="ORF">HMPREF9719_01363</name>
</gene>
<dbReference type="SUPFAM" id="SSF52540">
    <property type="entry name" value="P-loop containing nucleoside triphosphate hydrolases"/>
    <property type="match status" value="1"/>
</dbReference>
<proteinExistence type="predicted"/>
<reference evidence="5 6" key="2">
    <citation type="submission" date="2012-08" db="EMBL/GenBank/DDBJ databases">
        <title>The Genome Sequence of Turicella otitidis ATCC 51513.</title>
        <authorList>
            <consortium name="The Broad Institute Genome Sequencing Platform"/>
            <person name="Earl A."/>
            <person name="Ward D."/>
            <person name="Feldgarden M."/>
            <person name="Gevers D."/>
            <person name="Huys G."/>
            <person name="Walker B."/>
            <person name="Young S.K."/>
            <person name="Zeng Q."/>
            <person name="Gargeya S."/>
            <person name="Fitzgerald M."/>
            <person name="Haas B."/>
            <person name="Abouelleil A."/>
            <person name="Alvarado L."/>
            <person name="Arachchi H.M."/>
            <person name="Berlin A.M."/>
            <person name="Chapman S.B."/>
            <person name="Goldberg J."/>
            <person name="Griggs A."/>
            <person name="Gujja S."/>
            <person name="Hansen M."/>
            <person name="Howarth C."/>
            <person name="Imamovic A."/>
            <person name="Larimer J."/>
            <person name="McCowen C."/>
            <person name="Montmayeur A."/>
            <person name="Murphy C."/>
            <person name="Neiman D."/>
            <person name="Pearson M."/>
            <person name="Priest M."/>
            <person name="Roberts A."/>
            <person name="Saif S."/>
            <person name="Shea T."/>
            <person name="Sisk P."/>
            <person name="Sykes S."/>
            <person name="Wortman J."/>
            <person name="Nusbaum C."/>
            <person name="Birren B."/>
        </authorList>
    </citation>
    <scope>NUCLEOTIDE SEQUENCE [LARGE SCALE GENOMIC DNA]</scope>
    <source>
        <strain evidence="5 6">ATCC 51513</strain>
    </source>
</reference>
<dbReference type="InterPro" id="IPR017871">
    <property type="entry name" value="ABC_transporter-like_CS"/>
</dbReference>
<dbReference type="InterPro" id="IPR027417">
    <property type="entry name" value="P-loop_NTPase"/>
</dbReference>
<keyword evidence="2" id="KW-0067">ATP-binding</keyword>
<evidence type="ECO:0000313" key="7">
    <source>
        <dbReference type="Proteomes" id="UP000011016"/>
    </source>
</evidence>
<dbReference type="HOGENOM" id="CLU_000604_1_22_11"/>
<dbReference type="Gene3D" id="3.40.50.300">
    <property type="entry name" value="P-loop containing nucleotide triphosphate hydrolases"/>
    <property type="match status" value="1"/>
</dbReference>
<evidence type="ECO:0000256" key="2">
    <source>
        <dbReference type="ARBA" id="ARBA00022840"/>
    </source>
</evidence>
<evidence type="ECO:0000256" key="1">
    <source>
        <dbReference type="ARBA" id="ARBA00022741"/>
    </source>
</evidence>
<dbReference type="SMART" id="SM00382">
    <property type="entry name" value="AAA"/>
    <property type="match status" value="1"/>
</dbReference>
<dbReference type="InterPro" id="IPR003439">
    <property type="entry name" value="ABC_transporter-like_ATP-bd"/>
</dbReference>
<feature type="domain" description="ABC transporter" evidence="3">
    <location>
        <begin position="13"/>
        <end position="221"/>
    </location>
</feature>
<dbReference type="PROSITE" id="PS00211">
    <property type="entry name" value="ABC_TRANSPORTER_1"/>
    <property type="match status" value="1"/>
</dbReference>
<evidence type="ECO:0000313" key="5">
    <source>
        <dbReference type="EMBL" id="EJZ81711.1"/>
    </source>
</evidence>
<dbReference type="Pfam" id="PF00005">
    <property type="entry name" value="ABC_tran"/>
    <property type="match status" value="1"/>
</dbReference>
<dbReference type="PROSITE" id="PS50893">
    <property type="entry name" value="ABC_TRANSPORTER_2"/>
    <property type="match status" value="1"/>
</dbReference>
<comment type="caution">
    <text evidence="4">The sequence shown here is derived from an EMBL/GenBank/DDBJ whole genome shotgun (WGS) entry which is preliminary data.</text>
</comment>
<keyword evidence="6" id="KW-1185">Reference proteome</keyword>
<dbReference type="Proteomes" id="UP000011016">
    <property type="component" value="Unassembled WGS sequence"/>
</dbReference>
<dbReference type="RefSeq" id="WP_004601253.1">
    <property type="nucleotide sequence ID" value="NZ_HF541867.1"/>
</dbReference>
<evidence type="ECO:0000313" key="4">
    <source>
        <dbReference type="EMBL" id="CCI83833.1"/>
    </source>
</evidence>
<dbReference type="EMBL" id="AHAE01000066">
    <property type="protein sequence ID" value="EJZ81711.1"/>
    <property type="molecule type" value="Genomic_DNA"/>
</dbReference>
<dbReference type="GO" id="GO:0005886">
    <property type="term" value="C:plasma membrane"/>
    <property type="evidence" value="ECO:0007669"/>
    <property type="project" value="TreeGrafter"/>
</dbReference>
<sequence length="221" mass="23478">MTTKNSSDSPELLRAEDLRVEISGRPIVAGFSLAVRPGERVAIVGPSGSGKTTVLNALGLLSGIDAGEIRYSGQRVDDSSRRRRRRLYQGQVGFVIQDYALIERWSIGDNVAAPLKARGIRGARRREGIDEALATVGLAGREADPVAGLSGGEKQRVAIARLLAARPRIVLADEPTGSLDPENRDAVLDELAALAEAGSGIVVVTHDPAVAEWTDRVVRLG</sequence>
<name>I7IXH9_9CORY</name>
<evidence type="ECO:0000259" key="3">
    <source>
        <dbReference type="PROSITE" id="PS50893"/>
    </source>
</evidence>
<protein>
    <submittedName>
        <fullName evidence="4">Putative ABC transporter</fullName>
    </submittedName>
</protein>
<accession>I7IXH9</accession>
<dbReference type="GO" id="GO:0016887">
    <property type="term" value="F:ATP hydrolysis activity"/>
    <property type="evidence" value="ECO:0007669"/>
    <property type="project" value="InterPro"/>
</dbReference>
<dbReference type="STRING" id="29321.AAV33_04705"/>
<dbReference type="eggNOG" id="COG1136">
    <property type="taxonomic scope" value="Bacteria"/>
</dbReference>
<dbReference type="OrthoDB" id="4425833at2"/>
<keyword evidence="1" id="KW-0547">Nucleotide-binding</keyword>